<keyword evidence="1" id="KW-0862">Zinc</keyword>
<dbReference type="GO" id="GO:0006513">
    <property type="term" value="P:protein monoubiquitination"/>
    <property type="evidence" value="ECO:0007669"/>
    <property type="project" value="TreeGrafter"/>
</dbReference>
<sequence>MALASSLQKGQVPVGCEICQGKNKIEFKCLDCNLLMCSGCKDRVHLPCLRIAKDHQITDIKDIGKHGKHVTFSEIKCETHKGQACCLFFQTCKTFICLKCVAKVHNGHELVEEEDYNEGKVETKPKLQSKIKFQISNKYTTDLTHIHHTAVCFDGSVWVGDGTRSKLQHVKLTENKTEVITNFNTEIYGMAKTHLNNILVATGGSQLKLINTMTGQMTDSRYAVKSLTPTGIHVTRDHRVVIAAWTGGKTLPVTGRRVVVVMDQEGKQLKEYEHDNHNKRLFTFPEHITSTGNGNVCVVDLLDNDYRGRVVVLSSGGDILGTYTGHPDVNTWRKPFKPKEIVTTPLDNIVVTDMSNQFLHILTEQGQSITNYNLNDMGILYPYSLALSASGTIFIGCVNLQGSKDSAKAKLYKFEYSGL</sequence>
<dbReference type="InterPro" id="IPR047153">
    <property type="entry name" value="TRIM45/56/19-like"/>
</dbReference>
<dbReference type="GO" id="GO:0061630">
    <property type="term" value="F:ubiquitin protein ligase activity"/>
    <property type="evidence" value="ECO:0007669"/>
    <property type="project" value="TreeGrafter"/>
</dbReference>
<evidence type="ECO:0000313" key="4">
    <source>
        <dbReference type="Proteomes" id="UP000596742"/>
    </source>
</evidence>
<dbReference type="SUPFAM" id="SSF63829">
    <property type="entry name" value="Calcium-dependent phosphotriesterase"/>
    <property type="match status" value="1"/>
</dbReference>
<organism evidence="3 4">
    <name type="scientific">Mytilus galloprovincialis</name>
    <name type="common">Mediterranean mussel</name>
    <dbReference type="NCBI Taxonomy" id="29158"/>
    <lineage>
        <taxon>Eukaryota</taxon>
        <taxon>Metazoa</taxon>
        <taxon>Spiralia</taxon>
        <taxon>Lophotrochozoa</taxon>
        <taxon>Mollusca</taxon>
        <taxon>Bivalvia</taxon>
        <taxon>Autobranchia</taxon>
        <taxon>Pteriomorphia</taxon>
        <taxon>Mytilida</taxon>
        <taxon>Mytiloidea</taxon>
        <taxon>Mytilidae</taxon>
        <taxon>Mytilinae</taxon>
        <taxon>Mytilus</taxon>
    </lineage>
</organism>
<dbReference type="Gene3D" id="2.120.10.30">
    <property type="entry name" value="TolB, C-terminal domain"/>
    <property type="match status" value="1"/>
</dbReference>
<feature type="domain" description="B box-type" evidence="2">
    <location>
        <begin position="72"/>
        <end position="113"/>
    </location>
</feature>
<keyword evidence="1" id="KW-0863">Zinc-finger</keyword>
<name>A0A8B6G8A0_MYTGA</name>
<evidence type="ECO:0000259" key="2">
    <source>
        <dbReference type="PROSITE" id="PS50119"/>
    </source>
</evidence>
<protein>
    <recommendedName>
        <fullName evidence="2">B box-type domain-containing protein</fullName>
    </recommendedName>
</protein>
<dbReference type="PANTHER" id="PTHR25462:SF229">
    <property type="entry name" value="TRANSCRIPTION INTERMEDIARY FACTOR 1-BETA"/>
    <property type="match status" value="1"/>
</dbReference>
<dbReference type="AlphaFoldDB" id="A0A8B6G8A0"/>
<dbReference type="Gene3D" id="3.30.160.60">
    <property type="entry name" value="Classic Zinc Finger"/>
    <property type="match status" value="1"/>
</dbReference>
<keyword evidence="4" id="KW-1185">Reference proteome</keyword>
<dbReference type="InterPro" id="IPR011042">
    <property type="entry name" value="6-blade_b-propeller_TolB-like"/>
</dbReference>
<proteinExistence type="predicted"/>
<keyword evidence="1" id="KW-0479">Metal-binding</keyword>
<dbReference type="PANTHER" id="PTHR25462">
    <property type="entry name" value="BONUS, ISOFORM C-RELATED"/>
    <property type="match status" value="1"/>
</dbReference>
<dbReference type="CDD" id="cd19757">
    <property type="entry name" value="Bbox1"/>
    <property type="match status" value="1"/>
</dbReference>
<dbReference type="GO" id="GO:0008270">
    <property type="term" value="F:zinc ion binding"/>
    <property type="evidence" value="ECO:0007669"/>
    <property type="project" value="UniProtKB-KW"/>
</dbReference>
<accession>A0A8B6G8A0</accession>
<dbReference type="OrthoDB" id="6095754at2759"/>
<evidence type="ECO:0000313" key="3">
    <source>
        <dbReference type="EMBL" id="VDI60263.1"/>
    </source>
</evidence>
<dbReference type="Proteomes" id="UP000596742">
    <property type="component" value="Unassembled WGS sequence"/>
</dbReference>
<feature type="domain" description="B box-type" evidence="2">
    <location>
        <begin position="11"/>
        <end position="60"/>
    </location>
</feature>
<dbReference type="PROSITE" id="PS50119">
    <property type="entry name" value="ZF_BBOX"/>
    <property type="match status" value="2"/>
</dbReference>
<comment type="caution">
    <text evidence="3">The sequence shown here is derived from an EMBL/GenBank/DDBJ whole genome shotgun (WGS) entry which is preliminary data.</text>
</comment>
<dbReference type="InterPro" id="IPR000315">
    <property type="entry name" value="Znf_B-box"/>
</dbReference>
<reference evidence="3" key="1">
    <citation type="submission" date="2018-11" db="EMBL/GenBank/DDBJ databases">
        <authorList>
            <person name="Alioto T."/>
            <person name="Alioto T."/>
        </authorList>
    </citation>
    <scope>NUCLEOTIDE SEQUENCE</scope>
</reference>
<dbReference type="EMBL" id="UYJE01008023">
    <property type="protein sequence ID" value="VDI60263.1"/>
    <property type="molecule type" value="Genomic_DNA"/>
</dbReference>
<gene>
    <name evidence="3" type="ORF">MGAL_10B027150</name>
</gene>
<evidence type="ECO:0000256" key="1">
    <source>
        <dbReference type="PROSITE-ProRule" id="PRU00024"/>
    </source>
</evidence>
<dbReference type="SUPFAM" id="SSF57845">
    <property type="entry name" value="B-box zinc-binding domain"/>
    <property type="match status" value="1"/>
</dbReference>